<feature type="transmembrane region" description="Helical" evidence="7">
    <location>
        <begin position="73"/>
        <end position="94"/>
    </location>
</feature>
<dbReference type="Gene3D" id="1.10.3720.10">
    <property type="entry name" value="MetI-like"/>
    <property type="match status" value="1"/>
</dbReference>
<dbReference type="GO" id="GO:0055085">
    <property type="term" value="P:transmembrane transport"/>
    <property type="evidence" value="ECO:0007669"/>
    <property type="project" value="InterPro"/>
</dbReference>
<evidence type="ECO:0000313" key="10">
    <source>
        <dbReference type="Proteomes" id="UP000474757"/>
    </source>
</evidence>
<dbReference type="InterPro" id="IPR035906">
    <property type="entry name" value="MetI-like_sf"/>
</dbReference>
<feature type="transmembrane region" description="Helical" evidence="7">
    <location>
        <begin position="12"/>
        <end position="38"/>
    </location>
</feature>
<keyword evidence="2 7" id="KW-0813">Transport</keyword>
<dbReference type="AlphaFoldDB" id="A0A6B2JG96"/>
<protein>
    <submittedName>
        <fullName evidence="9">Sugar ABC transporter permease</fullName>
    </submittedName>
</protein>
<keyword evidence="10" id="KW-1185">Reference proteome</keyword>
<gene>
    <name evidence="9" type="ORF">GZA08_04260</name>
</gene>
<dbReference type="Proteomes" id="UP000474757">
    <property type="component" value="Unassembled WGS sequence"/>
</dbReference>
<comment type="caution">
    <text evidence="9">The sequence shown here is derived from an EMBL/GenBank/DDBJ whole genome shotgun (WGS) entry which is preliminary data.</text>
</comment>
<evidence type="ECO:0000256" key="4">
    <source>
        <dbReference type="ARBA" id="ARBA00022692"/>
    </source>
</evidence>
<keyword evidence="5 7" id="KW-1133">Transmembrane helix</keyword>
<dbReference type="PANTHER" id="PTHR30193:SF1">
    <property type="entry name" value="ABC TRANSPORTER PERMEASE PROTEIN YESP-RELATED"/>
    <property type="match status" value="1"/>
</dbReference>
<dbReference type="RefSeq" id="WP_163890285.1">
    <property type="nucleotide sequence ID" value="NZ_JAAFYS010000001.1"/>
</dbReference>
<evidence type="ECO:0000256" key="2">
    <source>
        <dbReference type="ARBA" id="ARBA00022448"/>
    </source>
</evidence>
<keyword evidence="4 7" id="KW-0812">Transmembrane</keyword>
<dbReference type="Pfam" id="PF00528">
    <property type="entry name" value="BPD_transp_1"/>
    <property type="match status" value="1"/>
</dbReference>
<evidence type="ECO:0000259" key="8">
    <source>
        <dbReference type="PROSITE" id="PS50928"/>
    </source>
</evidence>
<sequence>MQKFLRKSGPAYLFLTPWFLGFFCLALGPILASLYLSFTKYDIINPPVWQGLANYEFMFCCDRRFKQAFSVTFAFVFLSVPLKLAFALGVAMVLDKGIRAIGWYRALFYLPSILGGSIAVAILWRQLFDYNGVVNSFLRIFGIEGEYWLSDPNYSLYTIVLLAIWQFGSPMLIFLAGLRAIPQDLYEAAEIDAAGKWRQFFSITIPMLAPVIFFNLVLQMIEAFKSFTHAFVISGGNGAPLDSLLFITLYLYQEAFSYFRMGYASALAWVLLLIIAVFTAVAFWTSKYWVHYESDR</sequence>
<dbReference type="InterPro" id="IPR000515">
    <property type="entry name" value="MetI-like"/>
</dbReference>
<dbReference type="PANTHER" id="PTHR30193">
    <property type="entry name" value="ABC TRANSPORTER PERMEASE PROTEIN"/>
    <property type="match status" value="1"/>
</dbReference>
<evidence type="ECO:0000256" key="1">
    <source>
        <dbReference type="ARBA" id="ARBA00004651"/>
    </source>
</evidence>
<dbReference type="InterPro" id="IPR051393">
    <property type="entry name" value="ABC_transporter_permease"/>
</dbReference>
<evidence type="ECO:0000256" key="7">
    <source>
        <dbReference type="RuleBase" id="RU363032"/>
    </source>
</evidence>
<keyword evidence="3" id="KW-1003">Cell membrane</keyword>
<feature type="transmembrane region" description="Helical" evidence="7">
    <location>
        <begin position="154"/>
        <end position="178"/>
    </location>
</feature>
<keyword evidence="6 7" id="KW-0472">Membrane</keyword>
<dbReference type="GO" id="GO:0005886">
    <property type="term" value="C:plasma membrane"/>
    <property type="evidence" value="ECO:0007669"/>
    <property type="project" value="UniProtKB-SubCell"/>
</dbReference>
<evidence type="ECO:0000256" key="3">
    <source>
        <dbReference type="ARBA" id="ARBA00022475"/>
    </source>
</evidence>
<feature type="transmembrane region" description="Helical" evidence="7">
    <location>
        <begin position="264"/>
        <end position="284"/>
    </location>
</feature>
<dbReference type="EMBL" id="JAAGAB010000001">
    <property type="protein sequence ID" value="NDV00181.1"/>
    <property type="molecule type" value="Genomic_DNA"/>
</dbReference>
<comment type="similarity">
    <text evidence="7">Belongs to the binding-protein-dependent transport system permease family.</text>
</comment>
<dbReference type="PROSITE" id="PS50928">
    <property type="entry name" value="ABC_TM1"/>
    <property type="match status" value="1"/>
</dbReference>
<accession>A0A6B2JG96</accession>
<feature type="domain" description="ABC transmembrane type-1" evidence="8">
    <location>
        <begin position="69"/>
        <end position="282"/>
    </location>
</feature>
<evidence type="ECO:0000256" key="6">
    <source>
        <dbReference type="ARBA" id="ARBA00023136"/>
    </source>
</evidence>
<dbReference type="CDD" id="cd06261">
    <property type="entry name" value="TM_PBP2"/>
    <property type="match status" value="1"/>
</dbReference>
<evidence type="ECO:0000256" key="5">
    <source>
        <dbReference type="ARBA" id="ARBA00022989"/>
    </source>
</evidence>
<feature type="transmembrane region" description="Helical" evidence="7">
    <location>
        <begin position="199"/>
        <end position="221"/>
    </location>
</feature>
<organism evidence="9 10">
    <name type="scientific">Pseudoroseicyclus tamaricis</name>
    <dbReference type="NCBI Taxonomy" id="2705421"/>
    <lineage>
        <taxon>Bacteria</taxon>
        <taxon>Pseudomonadati</taxon>
        <taxon>Pseudomonadota</taxon>
        <taxon>Alphaproteobacteria</taxon>
        <taxon>Rhodobacterales</taxon>
        <taxon>Paracoccaceae</taxon>
        <taxon>Pseudoroseicyclus</taxon>
    </lineage>
</organism>
<evidence type="ECO:0000313" key="9">
    <source>
        <dbReference type="EMBL" id="NDV00181.1"/>
    </source>
</evidence>
<comment type="subcellular location">
    <subcellularLocation>
        <location evidence="1 7">Cell membrane</location>
        <topology evidence="1 7">Multi-pass membrane protein</topology>
    </subcellularLocation>
</comment>
<feature type="transmembrane region" description="Helical" evidence="7">
    <location>
        <begin position="227"/>
        <end position="252"/>
    </location>
</feature>
<reference evidence="9 10" key="1">
    <citation type="submission" date="2020-02" db="EMBL/GenBank/DDBJ databases">
        <title>Pseudoroseicyclus tamarix, sp. nov., isolated from offshore sediment of a Tamarix chinensis forest.</title>
        <authorList>
            <person name="Gai Y."/>
        </authorList>
    </citation>
    <scope>NUCLEOTIDE SEQUENCE [LARGE SCALE GENOMIC DNA]</scope>
    <source>
        <strain evidence="9 10">CLL3-39</strain>
    </source>
</reference>
<proteinExistence type="inferred from homology"/>
<feature type="transmembrane region" description="Helical" evidence="7">
    <location>
        <begin position="106"/>
        <end position="124"/>
    </location>
</feature>
<name>A0A6B2JG96_9RHOB</name>
<dbReference type="SUPFAM" id="SSF161098">
    <property type="entry name" value="MetI-like"/>
    <property type="match status" value="1"/>
</dbReference>